<keyword evidence="2" id="KW-1185">Reference proteome</keyword>
<gene>
    <name evidence="1" type="ORF">M3215_22815</name>
</gene>
<protein>
    <submittedName>
        <fullName evidence="1">Fibronectin type III domain-containing protein</fullName>
    </submittedName>
</protein>
<sequence>MSTMFFSEISYAEEKPIKPENIGRNILAGMTGDGCGKPVTELTDGNLNTKFIFEKFADKGCDLVSYNFSSPIAISGYSYVHVAFSHPSFLFYMQDGTFKKIDGGGSNKIIYLNLKNVVSVGITRPSFGSYAGLAEIELYEYELAKPMDITDLKETVTYKSVKFDYHFPKENFSYVKVLRDGKIIADNVKIENFTDSNVKANTEYTYQFLVVSPEGAFSKGFEKKIKTDEAPNLSKPKQPSIPVTKEEDRTLVVNLPQYDAGVRLQGFNVFVDGKKVNDTVVTSRSFVVGSLTNNHSYDLQIQAVSRWNVVSDLSDHASFKPWKKTIPDVRFTFGLNELIESIKAWFSSLWGIIVFTICIPLAFIIAKNTKHLFLR</sequence>
<comment type="caution">
    <text evidence="1">The sequence shown here is derived from an EMBL/GenBank/DDBJ whole genome shotgun (WGS) entry which is preliminary data.</text>
</comment>
<proteinExistence type="predicted"/>
<reference evidence="1" key="1">
    <citation type="submission" date="2022-05" db="EMBL/GenBank/DDBJ databases">
        <title>Comparative Genomics of Spacecraft Associated Microbes.</title>
        <authorList>
            <person name="Tran M.T."/>
            <person name="Wright A."/>
            <person name="Seuylemezian A."/>
            <person name="Eisen J."/>
            <person name="Coil D."/>
        </authorList>
    </citation>
    <scope>NUCLEOTIDE SEQUENCE</scope>
    <source>
        <strain evidence="1">FAIRING 10M-2.2</strain>
    </source>
</reference>
<evidence type="ECO:0000313" key="2">
    <source>
        <dbReference type="Proteomes" id="UP001202289"/>
    </source>
</evidence>
<name>A0ACC6AD91_9BACI</name>
<accession>A0ACC6AD91</accession>
<evidence type="ECO:0000313" key="1">
    <source>
        <dbReference type="EMBL" id="MCM3738529.1"/>
    </source>
</evidence>
<organism evidence="1 2">
    <name type="scientific">Bacillus cytotoxicus</name>
    <dbReference type="NCBI Taxonomy" id="580165"/>
    <lineage>
        <taxon>Bacteria</taxon>
        <taxon>Bacillati</taxon>
        <taxon>Bacillota</taxon>
        <taxon>Bacilli</taxon>
        <taxon>Bacillales</taxon>
        <taxon>Bacillaceae</taxon>
        <taxon>Bacillus</taxon>
        <taxon>Bacillus cereus group</taxon>
    </lineage>
</organism>
<dbReference type="Proteomes" id="UP001202289">
    <property type="component" value="Unassembled WGS sequence"/>
</dbReference>
<dbReference type="EMBL" id="JAMBOP010000049">
    <property type="protein sequence ID" value="MCM3738529.1"/>
    <property type="molecule type" value="Genomic_DNA"/>
</dbReference>